<keyword evidence="3" id="KW-1185">Reference proteome</keyword>
<feature type="transmembrane region" description="Helical" evidence="1">
    <location>
        <begin position="464"/>
        <end position="483"/>
    </location>
</feature>
<dbReference type="PIRSF" id="PIRSF036762">
    <property type="entry name" value="GAA1"/>
    <property type="match status" value="1"/>
</dbReference>
<evidence type="ECO:0008006" key="4">
    <source>
        <dbReference type="Google" id="ProtNLM"/>
    </source>
</evidence>
<gene>
    <name evidence="2" type="ORF">BABINDRAFT_44653</name>
</gene>
<feature type="transmembrane region" description="Helical" evidence="1">
    <location>
        <begin position="568"/>
        <end position="589"/>
    </location>
</feature>
<dbReference type="InterPro" id="IPR007246">
    <property type="entry name" value="Gaa1"/>
</dbReference>
<accession>A0A1E3QZV6</accession>
<dbReference type="GeneID" id="30149960"/>
<name>A0A1E3QZV6_9ASCO</name>
<feature type="transmembrane region" description="Helical" evidence="1">
    <location>
        <begin position="489"/>
        <end position="507"/>
    </location>
</feature>
<sequence length="603" mass="66388">MALIIDLVKKLVKLGVHKKILRAAPLVSVLTAFCGVLLLFTLPLDGQYRRTYFSENALMPAQAYAYFRETDWNVVRGYREEVSRLEGLSTAERNGVVEQWMTDLGYKTATHDFLDVAKNGLENLYAIWHAPRGDDTEAMVVVAPWITSADEFNVGGVALTLGLARFVTRMSIWSKNIIVVFPADNSGVSLRSWVEAYHTKLDKTAGSMEAALVLEYPGVMDYFQHTEIFYEGFNGQLPNLDLVNTAIHIAEHEGSKVSIQNTLFTDLQSNTYVSRLKNLFSGIARLVLAGINTNKGCEAFSGWNVQAITLRAVPGTGGGDITTFGRIVESTFRSVNNLLEKFHQSFFFYLLVAPRNFVSIGTYLPSAVAIGAAFAIAAAGIVVTCGIALDVLTLYLWSSVAIFIGIVTATFTLFSNLDKLNHWLHVPYIVIYNVLLVAFAVVPLLPVLLPGVFRISVFKSQSMAFMFTTCAVFYIAVILTPLLVVHFSLAFTVGLCCLPFTAVRPIPPFAVHTIHKFQPYINATALIAASPFTVIGVVCWLGGVYDGKSTSAFVTALFDTAWNDMGCWTWLVVVVGWLPTWIALCAVSWDDGRWFVGAVPKND</sequence>
<dbReference type="AlphaFoldDB" id="A0A1E3QZV6"/>
<evidence type="ECO:0000313" key="3">
    <source>
        <dbReference type="Proteomes" id="UP000094336"/>
    </source>
</evidence>
<keyword evidence="1" id="KW-0472">Membrane</keyword>
<dbReference type="Proteomes" id="UP000094336">
    <property type="component" value="Unassembled WGS sequence"/>
</dbReference>
<dbReference type="GO" id="GO:0042765">
    <property type="term" value="C:GPI-anchor transamidase complex"/>
    <property type="evidence" value="ECO:0007669"/>
    <property type="project" value="EnsemblFungi"/>
</dbReference>
<reference evidence="3" key="1">
    <citation type="submission" date="2016-05" db="EMBL/GenBank/DDBJ databases">
        <title>Comparative genomics of biotechnologically important yeasts.</title>
        <authorList>
            <consortium name="DOE Joint Genome Institute"/>
            <person name="Riley R."/>
            <person name="Haridas S."/>
            <person name="Wolfe K.H."/>
            <person name="Lopes M.R."/>
            <person name="Hittinger C.T."/>
            <person name="Goker M."/>
            <person name="Salamov A."/>
            <person name="Wisecaver J."/>
            <person name="Long T.M."/>
            <person name="Aerts A.L."/>
            <person name="Barry K."/>
            <person name="Choi C."/>
            <person name="Clum A."/>
            <person name="Coughlan A.Y."/>
            <person name="Deshpande S."/>
            <person name="Douglass A.P."/>
            <person name="Hanson S.J."/>
            <person name="Klenk H.-P."/>
            <person name="Labutti K."/>
            <person name="Lapidus A."/>
            <person name="Lindquist E."/>
            <person name="Lipzen A."/>
            <person name="Meier-Kolthoff J.P."/>
            <person name="Ohm R.A."/>
            <person name="Otillar R.P."/>
            <person name="Pangilinan J."/>
            <person name="Peng Y."/>
            <person name="Rokas A."/>
            <person name="Rosa C.A."/>
            <person name="Scheuner C."/>
            <person name="Sibirny A.A."/>
            <person name="Slot J.C."/>
            <person name="Stielow J.B."/>
            <person name="Sun H."/>
            <person name="Kurtzman C.P."/>
            <person name="Blackwell M."/>
            <person name="Grigoriev I.V."/>
            <person name="Jeffries T.W."/>
        </authorList>
    </citation>
    <scope>NUCLEOTIDE SEQUENCE [LARGE SCALE GENOMIC DNA]</scope>
    <source>
        <strain evidence="3">NRRL Y-12698</strain>
    </source>
</reference>
<protein>
    <recommendedName>
        <fullName evidence="4">GPI transamidase component GAA1</fullName>
    </recommendedName>
</protein>
<feature type="transmembrane region" description="Helical" evidence="1">
    <location>
        <begin position="20"/>
        <end position="42"/>
    </location>
</feature>
<dbReference type="OrthoDB" id="445301at2759"/>
<dbReference type="STRING" id="984486.A0A1E3QZV6"/>
<dbReference type="Pfam" id="PF04114">
    <property type="entry name" value="Gaa1"/>
    <property type="match status" value="1"/>
</dbReference>
<dbReference type="GO" id="GO:0016255">
    <property type="term" value="P:attachment of GPI anchor to protein"/>
    <property type="evidence" value="ECO:0007669"/>
    <property type="project" value="EnsemblFungi"/>
</dbReference>
<feature type="transmembrane region" description="Helical" evidence="1">
    <location>
        <begin position="519"/>
        <end position="543"/>
    </location>
</feature>
<feature type="transmembrane region" description="Helical" evidence="1">
    <location>
        <begin position="394"/>
        <end position="414"/>
    </location>
</feature>
<evidence type="ECO:0000256" key="1">
    <source>
        <dbReference type="SAM" id="Phobius"/>
    </source>
</evidence>
<organism evidence="2 3">
    <name type="scientific">Babjeviella inositovora NRRL Y-12698</name>
    <dbReference type="NCBI Taxonomy" id="984486"/>
    <lineage>
        <taxon>Eukaryota</taxon>
        <taxon>Fungi</taxon>
        <taxon>Dikarya</taxon>
        <taxon>Ascomycota</taxon>
        <taxon>Saccharomycotina</taxon>
        <taxon>Pichiomycetes</taxon>
        <taxon>Serinales incertae sedis</taxon>
        <taxon>Babjeviella</taxon>
    </lineage>
</organism>
<dbReference type="PANTHER" id="PTHR13304:SF0">
    <property type="entry name" value="GLYCOSYLPHOSPHATIDYLINOSITOL ANCHOR ATTACHMENT 1 PROTEIN"/>
    <property type="match status" value="1"/>
</dbReference>
<dbReference type="EMBL" id="KV454426">
    <property type="protein sequence ID" value="ODQ83178.1"/>
    <property type="molecule type" value="Genomic_DNA"/>
</dbReference>
<keyword evidence="1" id="KW-0812">Transmembrane</keyword>
<feature type="transmembrane region" description="Helical" evidence="1">
    <location>
        <begin position="370"/>
        <end position="389"/>
    </location>
</feature>
<dbReference type="RefSeq" id="XP_018988506.1">
    <property type="nucleotide sequence ID" value="XM_019132107.1"/>
</dbReference>
<evidence type="ECO:0000313" key="2">
    <source>
        <dbReference type="EMBL" id="ODQ83178.1"/>
    </source>
</evidence>
<dbReference type="PANTHER" id="PTHR13304">
    <property type="entry name" value="GLYCOSYLPHOSPHATIDYLINOSITOL ANCHOR ATTACHMENT 1 PROTEIN"/>
    <property type="match status" value="1"/>
</dbReference>
<feature type="transmembrane region" description="Helical" evidence="1">
    <location>
        <begin position="426"/>
        <end position="452"/>
    </location>
</feature>
<proteinExistence type="predicted"/>
<keyword evidence="1" id="KW-1133">Transmembrane helix</keyword>